<dbReference type="InterPro" id="IPR000524">
    <property type="entry name" value="Tscrpt_reg_HTH_GntR"/>
</dbReference>
<dbReference type="SMART" id="SM00345">
    <property type="entry name" value="HTH_GNTR"/>
    <property type="match status" value="1"/>
</dbReference>
<feature type="domain" description="HTH gntR-type" evidence="4">
    <location>
        <begin position="6"/>
        <end position="73"/>
    </location>
</feature>
<dbReference type="AlphaFoldDB" id="A0A6I8LR59"/>
<reference evidence="5 6" key="1">
    <citation type="submission" date="2019-09" db="EMBL/GenBank/DDBJ databases">
        <authorList>
            <person name="Leyn A S."/>
        </authorList>
    </citation>
    <scope>NUCLEOTIDE SEQUENCE [LARGE SCALE GENOMIC DNA]</scope>
    <source>
        <strain evidence="5">AA231_1</strain>
    </source>
</reference>
<dbReference type="InterPro" id="IPR036388">
    <property type="entry name" value="WH-like_DNA-bd_sf"/>
</dbReference>
<name>A0A6I8LR59_9PSEU</name>
<evidence type="ECO:0000313" key="6">
    <source>
        <dbReference type="Proteomes" id="UP000399805"/>
    </source>
</evidence>
<accession>A0A6I8LR59</accession>
<dbReference type="Gene3D" id="1.20.120.530">
    <property type="entry name" value="GntR ligand-binding domain-like"/>
    <property type="match status" value="1"/>
</dbReference>
<dbReference type="GO" id="GO:0003700">
    <property type="term" value="F:DNA-binding transcription factor activity"/>
    <property type="evidence" value="ECO:0007669"/>
    <property type="project" value="InterPro"/>
</dbReference>
<evidence type="ECO:0000256" key="2">
    <source>
        <dbReference type="ARBA" id="ARBA00023125"/>
    </source>
</evidence>
<evidence type="ECO:0000259" key="4">
    <source>
        <dbReference type="PROSITE" id="PS50949"/>
    </source>
</evidence>
<dbReference type="InterPro" id="IPR036390">
    <property type="entry name" value="WH_DNA-bd_sf"/>
</dbReference>
<dbReference type="Proteomes" id="UP000399805">
    <property type="component" value="Unassembled WGS sequence"/>
</dbReference>
<dbReference type="InterPro" id="IPR008920">
    <property type="entry name" value="TF_FadR/GntR_C"/>
</dbReference>
<keyword evidence="2" id="KW-0238">DNA-binding</keyword>
<dbReference type="Gene3D" id="1.10.10.10">
    <property type="entry name" value="Winged helix-like DNA-binding domain superfamily/Winged helix DNA-binding domain"/>
    <property type="match status" value="1"/>
</dbReference>
<keyword evidence="1" id="KW-0805">Transcription regulation</keyword>
<dbReference type="RefSeq" id="WP_155543954.1">
    <property type="nucleotide sequence ID" value="NZ_CABVGP010000001.1"/>
</dbReference>
<dbReference type="InterPro" id="IPR011711">
    <property type="entry name" value="GntR_C"/>
</dbReference>
<organism evidence="5 6">
    <name type="scientific">Amycolatopsis camponoti</name>
    <dbReference type="NCBI Taxonomy" id="2606593"/>
    <lineage>
        <taxon>Bacteria</taxon>
        <taxon>Bacillati</taxon>
        <taxon>Actinomycetota</taxon>
        <taxon>Actinomycetes</taxon>
        <taxon>Pseudonocardiales</taxon>
        <taxon>Pseudonocardiaceae</taxon>
        <taxon>Amycolatopsis</taxon>
    </lineage>
</organism>
<dbReference type="Pfam" id="PF07729">
    <property type="entry name" value="FCD"/>
    <property type="match status" value="1"/>
</dbReference>
<evidence type="ECO:0000256" key="3">
    <source>
        <dbReference type="ARBA" id="ARBA00023163"/>
    </source>
</evidence>
<dbReference type="EMBL" id="CABVGP010000001">
    <property type="protein sequence ID" value="VVJ19038.1"/>
    <property type="molecule type" value="Genomic_DNA"/>
</dbReference>
<dbReference type="PANTHER" id="PTHR43537:SF5">
    <property type="entry name" value="UXU OPERON TRANSCRIPTIONAL REGULATOR"/>
    <property type="match status" value="1"/>
</dbReference>
<dbReference type="SMART" id="SM00895">
    <property type="entry name" value="FCD"/>
    <property type="match status" value="1"/>
</dbReference>
<dbReference type="Pfam" id="PF00392">
    <property type="entry name" value="GntR"/>
    <property type="match status" value="1"/>
</dbReference>
<dbReference type="SUPFAM" id="SSF48008">
    <property type="entry name" value="GntR ligand-binding domain-like"/>
    <property type="match status" value="1"/>
</dbReference>
<dbReference type="GO" id="GO:0003677">
    <property type="term" value="F:DNA binding"/>
    <property type="evidence" value="ECO:0007669"/>
    <property type="project" value="UniProtKB-KW"/>
</dbReference>
<evidence type="ECO:0000313" key="5">
    <source>
        <dbReference type="EMBL" id="VVJ19038.1"/>
    </source>
</evidence>
<proteinExistence type="predicted"/>
<protein>
    <submittedName>
        <fullName evidence="5">Predicted biotin regulatory protein BioR (GntR family)</fullName>
    </submittedName>
</protein>
<dbReference type="PROSITE" id="PS50949">
    <property type="entry name" value="HTH_GNTR"/>
    <property type="match status" value="1"/>
</dbReference>
<dbReference type="PANTHER" id="PTHR43537">
    <property type="entry name" value="TRANSCRIPTIONAL REGULATOR, GNTR FAMILY"/>
    <property type="match status" value="1"/>
</dbReference>
<dbReference type="SUPFAM" id="SSF46785">
    <property type="entry name" value="Winged helix' DNA-binding domain"/>
    <property type="match status" value="1"/>
</dbReference>
<keyword evidence="6" id="KW-1185">Reference proteome</keyword>
<gene>
    <name evidence="5" type="ORF">AA23TX_04059</name>
</gene>
<keyword evidence="3" id="KW-0804">Transcription</keyword>
<evidence type="ECO:0000256" key="1">
    <source>
        <dbReference type="ARBA" id="ARBA00023015"/>
    </source>
</evidence>
<sequence length="210" mass="22623">MVLQTTNTRDALVAEVRHQILSGVLAPGTALTEQGLATTFGVARPTVRSALQELVGRHLVERSEGRSLRVPVLTSADVRDLFTVRLPLELTAVRLIVGQGRPLDGVSTALSALEALPPGAGWSARVEAHTAFHLALVDAAGSVRLSRIYPPLQEEMQLCLARLRGSYPDPAELAVEHRRLLEAVASGNPASAEAEMRDHLERARRGLLDL</sequence>